<organism evidence="2 3">
    <name type="scientific">Parvimonas micra</name>
    <dbReference type="NCBI Taxonomy" id="33033"/>
    <lineage>
        <taxon>Bacteria</taxon>
        <taxon>Bacillati</taxon>
        <taxon>Bacillota</taxon>
        <taxon>Tissierellia</taxon>
        <taxon>Tissierellales</taxon>
        <taxon>Peptoniphilaceae</taxon>
        <taxon>Parvimonas</taxon>
    </lineage>
</organism>
<feature type="coiled-coil region" evidence="1">
    <location>
        <begin position="6"/>
        <end position="75"/>
    </location>
</feature>
<dbReference type="Proteomes" id="UP000758611">
    <property type="component" value="Unassembled WGS sequence"/>
</dbReference>
<sequence>MENNKLKELKERYEEAKGKVIRSSASKEQLEQNLASTIEEIKDLGINPENLDSELEDLKKEVDSIYEKIENNLDKVDSIAEEIKKG</sequence>
<accession>A0A930DZS4</accession>
<comment type="caution">
    <text evidence="2">The sequence shown here is derived from an EMBL/GenBank/DDBJ whole genome shotgun (WGS) entry which is preliminary data.</text>
</comment>
<name>A0A930DZS4_9FIRM</name>
<dbReference type="EMBL" id="JABZRE010000002">
    <property type="protein sequence ID" value="MBF1306342.1"/>
    <property type="molecule type" value="Genomic_DNA"/>
</dbReference>
<gene>
    <name evidence="2" type="ORF">HXM94_00945</name>
</gene>
<evidence type="ECO:0000313" key="2">
    <source>
        <dbReference type="EMBL" id="MBF1306342.1"/>
    </source>
</evidence>
<keyword evidence="1" id="KW-0175">Coiled coil</keyword>
<proteinExistence type="predicted"/>
<dbReference type="RefSeq" id="WP_278476856.1">
    <property type="nucleotide sequence ID" value="NZ_JABZRE010000002.1"/>
</dbReference>
<dbReference type="AlphaFoldDB" id="A0A930DZS4"/>
<protein>
    <submittedName>
        <fullName evidence="2">Uncharacterized protein</fullName>
    </submittedName>
</protein>
<evidence type="ECO:0000313" key="3">
    <source>
        <dbReference type="Proteomes" id="UP000758611"/>
    </source>
</evidence>
<evidence type="ECO:0000256" key="1">
    <source>
        <dbReference type="SAM" id="Coils"/>
    </source>
</evidence>
<reference evidence="2" key="1">
    <citation type="submission" date="2020-04" db="EMBL/GenBank/DDBJ databases">
        <title>Deep metagenomics examines the oral microbiome during advanced dental caries in children, revealing novel taxa and co-occurrences with host molecules.</title>
        <authorList>
            <person name="Baker J.L."/>
            <person name="Morton J.T."/>
            <person name="Dinis M."/>
            <person name="Alvarez R."/>
            <person name="Tran N.C."/>
            <person name="Knight R."/>
            <person name="Edlund A."/>
        </authorList>
    </citation>
    <scope>NUCLEOTIDE SEQUENCE</scope>
    <source>
        <strain evidence="2">JCVI_23_bin.11</strain>
    </source>
</reference>